<sequence>MLELLARRWHLIVLRGVVAVLFGILAIAWPGITVLALALLFGVYTLLDGITSIVMGIGQGTDRVYLITLGILGVVAGAIALIWPQITVIVLLVIIAVWAIIAGVMQIAAAVRLRKVISNEWFLALSGIVALVLGLLLIVQPAEGAIALVIAIATFAIVWGLTLVVLGFRLRTLASADRPA</sequence>
<feature type="transmembrane region" description="Helical" evidence="1">
    <location>
        <begin position="35"/>
        <end position="57"/>
    </location>
</feature>
<dbReference type="PANTHER" id="PTHR34989">
    <property type="entry name" value="PROTEIN HDED"/>
    <property type="match status" value="1"/>
</dbReference>
<feature type="transmembrane region" description="Helical" evidence="1">
    <location>
        <begin position="12"/>
        <end position="29"/>
    </location>
</feature>
<keyword evidence="1" id="KW-0812">Transmembrane</keyword>
<dbReference type="Proteomes" id="UP000520767">
    <property type="component" value="Unassembled WGS sequence"/>
</dbReference>
<evidence type="ECO:0000313" key="3">
    <source>
        <dbReference type="Proteomes" id="UP000520767"/>
    </source>
</evidence>
<dbReference type="InterPro" id="IPR052712">
    <property type="entry name" value="Acid_resist_chaperone_HdeD"/>
</dbReference>
<feature type="transmembrane region" description="Helical" evidence="1">
    <location>
        <begin position="121"/>
        <end position="139"/>
    </location>
</feature>
<name>A0A7W7Q0G4_9PSEU</name>
<dbReference type="RefSeq" id="WP_184808766.1">
    <property type="nucleotide sequence ID" value="NZ_JACHJQ010000001.1"/>
</dbReference>
<feature type="transmembrane region" description="Helical" evidence="1">
    <location>
        <begin position="89"/>
        <end position="109"/>
    </location>
</feature>
<evidence type="ECO:0000256" key="1">
    <source>
        <dbReference type="SAM" id="Phobius"/>
    </source>
</evidence>
<keyword evidence="1" id="KW-0472">Membrane</keyword>
<comment type="caution">
    <text evidence="2">The sequence shown here is derived from an EMBL/GenBank/DDBJ whole genome shotgun (WGS) entry which is preliminary data.</text>
</comment>
<keyword evidence="1" id="KW-1133">Transmembrane helix</keyword>
<evidence type="ECO:0000313" key="2">
    <source>
        <dbReference type="EMBL" id="MBB4904526.1"/>
    </source>
</evidence>
<organism evidence="2 3">
    <name type="scientific">Actinophytocola algeriensis</name>
    <dbReference type="NCBI Taxonomy" id="1768010"/>
    <lineage>
        <taxon>Bacteria</taxon>
        <taxon>Bacillati</taxon>
        <taxon>Actinomycetota</taxon>
        <taxon>Actinomycetes</taxon>
        <taxon>Pseudonocardiales</taxon>
        <taxon>Pseudonocardiaceae</taxon>
    </lineage>
</organism>
<dbReference type="EMBL" id="JACHJQ010000001">
    <property type="protein sequence ID" value="MBB4904526.1"/>
    <property type="molecule type" value="Genomic_DNA"/>
</dbReference>
<accession>A0A7W7Q0G4</accession>
<dbReference type="GO" id="GO:0005886">
    <property type="term" value="C:plasma membrane"/>
    <property type="evidence" value="ECO:0007669"/>
    <property type="project" value="TreeGrafter"/>
</dbReference>
<proteinExistence type="predicted"/>
<keyword evidence="3" id="KW-1185">Reference proteome</keyword>
<feature type="transmembrane region" description="Helical" evidence="1">
    <location>
        <begin position="145"/>
        <end position="168"/>
    </location>
</feature>
<dbReference type="InterPro" id="IPR005325">
    <property type="entry name" value="DUF308_memb"/>
</dbReference>
<gene>
    <name evidence="2" type="ORF">FHR82_000736</name>
</gene>
<feature type="transmembrane region" description="Helical" evidence="1">
    <location>
        <begin position="64"/>
        <end position="83"/>
    </location>
</feature>
<dbReference type="Pfam" id="PF03729">
    <property type="entry name" value="DUF308"/>
    <property type="match status" value="1"/>
</dbReference>
<dbReference type="PANTHER" id="PTHR34989:SF1">
    <property type="entry name" value="PROTEIN HDED"/>
    <property type="match status" value="1"/>
</dbReference>
<dbReference type="AlphaFoldDB" id="A0A7W7Q0G4"/>
<protein>
    <submittedName>
        <fullName evidence="2">Uncharacterized membrane protein HdeD (DUF308 family)</fullName>
    </submittedName>
</protein>
<reference evidence="2 3" key="1">
    <citation type="submission" date="2020-08" db="EMBL/GenBank/DDBJ databases">
        <title>Genomic Encyclopedia of Type Strains, Phase III (KMG-III): the genomes of soil and plant-associated and newly described type strains.</title>
        <authorList>
            <person name="Whitman W."/>
        </authorList>
    </citation>
    <scope>NUCLEOTIDE SEQUENCE [LARGE SCALE GENOMIC DNA]</scope>
    <source>
        <strain evidence="2 3">CECT 8960</strain>
    </source>
</reference>